<keyword evidence="7 8" id="KW-0998">Cell outer membrane</keyword>
<evidence type="ECO:0000313" key="13">
    <source>
        <dbReference type="EMBL" id="TGY90346.1"/>
    </source>
</evidence>
<evidence type="ECO:0000256" key="5">
    <source>
        <dbReference type="ARBA" id="ARBA00023077"/>
    </source>
</evidence>
<dbReference type="InterPro" id="IPR036942">
    <property type="entry name" value="Beta-barrel_TonB_sf"/>
</dbReference>
<dbReference type="InterPro" id="IPR037066">
    <property type="entry name" value="Plug_dom_sf"/>
</dbReference>
<comment type="similarity">
    <text evidence="8 9">Belongs to the TonB-dependent receptor family.</text>
</comment>
<evidence type="ECO:0000259" key="11">
    <source>
        <dbReference type="Pfam" id="PF00593"/>
    </source>
</evidence>
<keyword evidence="5 9" id="KW-0798">TonB box</keyword>
<dbReference type="Pfam" id="PF07715">
    <property type="entry name" value="Plug"/>
    <property type="match status" value="1"/>
</dbReference>
<keyword evidence="4 8" id="KW-0812">Transmembrane</keyword>
<gene>
    <name evidence="13" type="ORF">E5163_04265</name>
</gene>
<dbReference type="GO" id="GO:0009279">
    <property type="term" value="C:cell outer membrane"/>
    <property type="evidence" value="ECO:0007669"/>
    <property type="project" value="UniProtKB-SubCell"/>
</dbReference>
<feature type="region of interest" description="Disordered" evidence="10">
    <location>
        <begin position="117"/>
        <end position="137"/>
    </location>
</feature>
<evidence type="ECO:0000256" key="6">
    <source>
        <dbReference type="ARBA" id="ARBA00023136"/>
    </source>
</evidence>
<proteinExistence type="inferred from homology"/>
<evidence type="ECO:0000256" key="3">
    <source>
        <dbReference type="ARBA" id="ARBA00022452"/>
    </source>
</evidence>
<dbReference type="PANTHER" id="PTHR47234:SF2">
    <property type="entry name" value="TONB-DEPENDENT RECEPTOR"/>
    <property type="match status" value="1"/>
</dbReference>
<reference evidence="13 14" key="1">
    <citation type="journal article" date="2017" name="Int. J. Syst. Evol. Microbiol.">
        <title>Marinicauda algicola sp. nov., isolated from a marine red alga Rhodosorus marinus.</title>
        <authorList>
            <person name="Jeong S.E."/>
            <person name="Jeon S.H."/>
            <person name="Chun B.H."/>
            <person name="Kim D.W."/>
            <person name="Jeon C.O."/>
        </authorList>
    </citation>
    <scope>NUCLEOTIDE SEQUENCE [LARGE SCALE GENOMIC DNA]</scope>
    <source>
        <strain evidence="13 14">JCM 31718</strain>
    </source>
</reference>
<evidence type="ECO:0000256" key="1">
    <source>
        <dbReference type="ARBA" id="ARBA00004571"/>
    </source>
</evidence>
<evidence type="ECO:0000259" key="12">
    <source>
        <dbReference type="Pfam" id="PF07715"/>
    </source>
</evidence>
<feature type="compositionally biased region" description="Acidic residues" evidence="10">
    <location>
        <begin position="122"/>
        <end position="137"/>
    </location>
</feature>
<comment type="caution">
    <text evidence="13">The sequence shown here is derived from an EMBL/GenBank/DDBJ whole genome shotgun (WGS) entry which is preliminary data.</text>
</comment>
<evidence type="ECO:0000256" key="2">
    <source>
        <dbReference type="ARBA" id="ARBA00022448"/>
    </source>
</evidence>
<dbReference type="Gene3D" id="2.40.170.20">
    <property type="entry name" value="TonB-dependent receptor, beta-barrel domain"/>
    <property type="match status" value="1"/>
</dbReference>
<evidence type="ECO:0000256" key="7">
    <source>
        <dbReference type="ARBA" id="ARBA00023237"/>
    </source>
</evidence>
<dbReference type="EMBL" id="SRXW01000001">
    <property type="protein sequence ID" value="TGY90346.1"/>
    <property type="molecule type" value="Genomic_DNA"/>
</dbReference>
<sequence length="1133" mass="123850">MRLAWRQLRSVPPPPGDIPPRAAKVIGRGLFATLRQKGGHPIRNHVVTNRRVRHGGVRHESPSPCDCQHRREAGTQWRDSNLKRGTIVSNWEKNRLLLSTILTGVMFGSVVTAPSLAQDASQEAEEEEEEEAEEVDPDDTIVVTGSRIRRDSFTSTAPLQVIDSEEIRDAGLIDTAQILQQTTVAQGVQLDTTITSTFVTDGGPGANNISLRGLNPDQTLVLINGRRFAPAGVEGAPALPDVNLIPSSLIQRIDILLDGASSVYGSDAVAGVVNVILRDEFDGLQVDGFVSVPEESGGGSQRWNVMMGDSNERSNFVFAVEYFNQDELEVQDRDYNFDPNDGFYCSRDLEYDADGNLLSECEGAIINRIRIFSAFQDGNLDFSLFDPALFSVDVYRNGAEDRPLLVGTGFGRGSSFDERARSSYLEGGDDMIPQSQRYSMFFTGERDLDPVFGIEGITAFAEASHSNSQTYVKNSYHGQIFATVPASNPFNPFGVDVVPIFASPVERLNIDVEVQQTRLIGGLRGDLAFANAPEWTYELFTGYTRSMGYSSRPAIDEARLRHTIYTSRDDGTGNIICGTDQDAELFGFLGPDECVPVNLFHPGLYPYDAQTNVGFGSVEEREYLEIERTVTTKVDQKIAGGFVTGPVFQLPAGDLSAVVGVEWREDSLDSGVDTVAAQGRAAGFFADRLSRGSVSLWEVYGEVSIPVVSGQPLAEEITIDLAGRLTDHEFYGQNDTYSARASWSPTDYLTFRGTYGTSFRAPNTRELFLGGQTGFTSGAADPCVVPLAANVGGTYDPSQDNRDPQVLANCVAEGVDPTSLGLGGVPSIESFQAGNPNLEPETSTAFSYGLVFEQPFFDAFDATFGLTYFDIEVEDSIAIPGTAFSLAQCYSSPNFPNDPFCARRQRDPQTGFLAFVDNTPFNVATQSATGLDLNGRFSYDVPESFFGGFNIDVNAVWTWSDEVLSQTTPQSNVNNFVGDWGNPEWRGTVNTRFTKGDWSVLWRARYLGEQAEIFNDLTPGSNQPYGQRFYAPCELAGCVSNNDPSTPWLDYSSVITSADAVWYQDLSMTYSHDTWIIRAGVNNLFDEEPALVDQNSGSTGDPGFAAQGNSNAVLGSGYDLLGRRFFLNVTKQF</sequence>
<evidence type="ECO:0000313" key="14">
    <source>
        <dbReference type="Proteomes" id="UP000308054"/>
    </source>
</evidence>
<accession>A0A4S2H425</accession>
<comment type="subcellular location">
    <subcellularLocation>
        <location evidence="1 8">Cell outer membrane</location>
        <topology evidence="1 8">Multi-pass membrane protein</topology>
    </subcellularLocation>
</comment>
<evidence type="ECO:0000256" key="4">
    <source>
        <dbReference type="ARBA" id="ARBA00022692"/>
    </source>
</evidence>
<keyword evidence="2 8" id="KW-0813">Transport</keyword>
<feature type="domain" description="TonB-dependent receptor plug" evidence="12">
    <location>
        <begin position="154"/>
        <end position="272"/>
    </location>
</feature>
<feature type="domain" description="TonB-dependent receptor-like beta-barrel" evidence="11">
    <location>
        <begin position="529"/>
        <end position="1084"/>
    </location>
</feature>
<keyword evidence="13" id="KW-0675">Receptor</keyword>
<evidence type="ECO:0000256" key="9">
    <source>
        <dbReference type="RuleBase" id="RU003357"/>
    </source>
</evidence>
<protein>
    <submittedName>
        <fullName evidence="13">TonB-dependent receptor</fullName>
    </submittedName>
</protein>
<dbReference type="PANTHER" id="PTHR47234">
    <property type="match status" value="1"/>
</dbReference>
<dbReference type="Gene3D" id="2.170.130.10">
    <property type="entry name" value="TonB-dependent receptor, plug domain"/>
    <property type="match status" value="1"/>
</dbReference>
<name>A0A4S2H425_9PROT</name>
<keyword evidence="6 8" id="KW-0472">Membrane</keyword>
<evidence type="ECO:0000256" key="10">
    <source>
        <dbReference type="SAM" id="MobiDB-lite"/>
    </source>
</evidence>
<dbReference type="Pfam" id="PF00593">
    <property type="entry name" value="TonB_dep_Rec_b-barrel"/>
    <property type="match status" value="1"/>
</dbReference>
<dbReference type="PROSITE" id="PS52016">
    <property type="entry name" value="TONB_DEPENDENT_REC_3"/>
    <property type="match status" value="1"/>
</dbReference>
<dbReference type="Proteomes" id="UP000308054">
    <property type="component" value="Unassembled WGS sequence"/>
</dbReference>
<dbReference type="InterPro" id="IPR012910">
    <property type="entry name" value="Plug_dom"/>
</dbReference>
<dbReference type="AlphaFoldDB" id="A0A4S2H425"/>
<keyword evidence="14" id="KW-1185">Reference proteome</keyword>
<evidence type="ECO:0000256" key="8">
    <source>
        <dbReference type="PROSITE-ProRule" id="PRU01360"/>
    </source>
</evidence>
<dbReference type="SUPFAM" id="SSF56935">
    <property type="entry name" value="Porins"/>
    <property type="match status" value="1"/>
</dbReference>
<dbReference type="InterPro" id="IPR039426">
    <property type="entry name" value="TonB-dep_rcpt-like"/>
</dbReference>
<keyword evidence="3 8" id="KW-1134">Transmembrane beta strand</keyword>
<dbReference type="InterPro" id="IPR000531">
    <property type="entry name" value="Beta-barrel_TonB"/>
</dbReference>
<organism evidence="13 14">
    <name type="scientific">Marinicauda algicola</name>
    <dbReference type="NCBI Taxonomy" id="2029849"/>
    <lineage>
        <taxon>Bacteria</taxon>
        <taxon>Pseudomonadati</taxon>
        <taxon>Pseudomonadota</taxon>
        <taxon>Alphaproteobacteria</taxon>
        <taxon>Maricaulales</taxon>
        <taxon>Maricaulaceae</taxon>
        <taxon>Marinicauda</taxon>
    </lineage>
</organism>